<evidence type="ECO:0000313" key="3">
    <source>
        <dbReference type="Proteomes" id="UP000060043"/>
    </source>
</evidence>
<dbReference type="Proteomes" id="UP000060043">
    <property type="component" value="Chromosome"/>
</dbReference>
<proteinExistence type="predicted"/>
<evidence type="ECO:0000313" key="1">
    <source>
        <dbReference type="EMBL" id="ALU29893.1"/>
    </source>
</evidence>
<name>A0A0U3GID7_9CREN</name>
<organism evidence="1 4">
    <name type="scientific">Sulfolobus acidocaldarius</name>
    <dbReference type="NCBI Taxonomy" id="2285"/>
    <lineage>
        <taxon>Archaea</taxon>
        <taxon>Thermoproteota</taxon>
        <taxon>Thermoprotei</taxon>
        <taxon>Sulfolobales</taxon>
        <taxon>Sulfolobaceae</taxon>
        <taxon>Sulfolobus</taxon>
    </lineage>
</organism>
<dbReference type="AlphaFoldDB" id="A0A0U3GID7"/>
<sequence>MFLINEVQYDHKLKVDKAAGDLQNFIIGMNLEFIANYSVFGSSCEIPGHANFYPLLKIICHVYGRM</sequence>
<protein>
    <submittedName>
        <fullName evidence="1">Uncharacterized protein</fullName>
    </submittedName>
</protein>
<reference evidence="3 4" key="1">
    <citation type="submission" date="2015-12" db="EMBL/GenBank/DDBJ databases">
        <title>A stable core within a dynamic pangenome in Sulfolobus acidocaldarius.</title>
        <authorList>
            <person name="Anderson R."/>
            <person name="Kouris A."/>
            <person name="Seward C."/>
            <person name="Campbell K."/>
            <person name="Whitaker R."/>
        </authorList>
    </citation>
    <scope>NUCLEOTIDE SEQUENCE [LARGE SCALE GENOMIC DNA]</scope>
    <source>
        <strain evidence="1 4">GG12-C01-09</strain>
        <strain evidence="2 3">NG05B_CO5_07</strain>
    </source>
</reference>
<dbReference type="Proteomes" id="UP000065473">
    <property type="component" value="Chromosome"/>
</dbReference>
<dbReference type="RefSeq" id="WP_015385755.1">
    <property type="nucleotide sequence ID" value="NZ_CP020361.1"/>
</dbReference>
<evidence type="ECO:0000313" key="4">
    <source>
        <dbReference type="Proteomes" id="UP000065473"/>
    </source>
</evidence>
<dbReference type="EMBL" id="CP013694">
    <property type="protein sequence ID" value="ALU29893.1"/>
    <property type="molecule type" value="Genomic_DNA"/>
</dbReference>
<gene>
    <name evidence="1" type="ORF">ATY89_08050</name>
    <name evidence="2" type="ORF">ATZ20_11070</name>
</gene>
<accession>A0A0U3GID7</accession>
<dbReference type="EMBL" id="CP013695">
    <property type="protein sequence ID" value="ALU32634.1"/>
    <property type="molecule type" value="Genomic_DNA"/>
</dbReference>
<evidence type="ECO:0000313" key="2">
    <source>
        <dbReference type="EMBL" id="ALU32634.1"/>
    </source>
</evidence>
<dbReference type="GeneID" id="78442363"/>